<dbReference type="Proteomes" id="UP000094444">
    <property type="component" value="Unassembled WGS sequence"/>
</dbReference>
<dbReference type="AlphaFoldDB" id="A0A2P5I4Q2"/>
<comment type="caution">
    <text evidence="2">The sequence shown here is derived from an EMBL/GenBank/DDBJ whole genome shotgun (WGS) entry which is preliminary data.</text>
</comment>
<proteinExistence type="predicted"/>
<gene>
    <name evidence="2" type="ORF">DHEL01_v204129</name>
</gene>
<protein>
    <submittedName>
        <fullName evidence="2">Uncharacterized protein</fullName>
    </submittedName>
</protein>
<keyword evidence="3" id="KW-1185">Reference proteome</keyword>
<feature type="compositionally biased region" description="Polar residues" evidence="1">
    <location>
        <begin position="31"/>
        <end position="41"/>
    </location>
</feature>
<feature type="compositionally biased region" description="Basic and acidic residues" evidence="1">
    <location>
        <begin position="1"/>
        <end position="29"/>
    </location>
</feature>
<dbReference type="EMBL" id="MAVT02000266">
    <property type="protein sequence ID" value="POS77471.1"/>
    <property type="molecule type" value="Genomic_DNA"/>
</dbReference>
<sequence length="273" mass="30735">MSVDHQKLQNKLQRLEEKQAKRQKVKEFEDQQNQLAQSRSRAQVAAGRTRIVSEDIPEDINAQRQMFPSHESYDSPDDGGEYSVYPAPPPSATERPSPGPAAPTEETLKCFATTVAYSSYSRLCGTSDDSLIHHLFQGELRKESSAVFGPKKMIEIPHGRHNITFLRKELAEGATSPFVTSMVEARRRVDPEVTTDDHVRRLGPAEILDDSLPIYWIVTFSQRGAIDWEGGCTLARAYRRVFEEFGTDEVHCLVFEYEEDVSGEGGQKAFALE</sequence>
<organism evidence="2 3">
    <name type="scientific">Diaporthe helianthi</name>
    <dbReference type="NCBI Taxonomy" id="158607"/>
    <lineage>
        <taxon>Eukaryota</taxon>
        <taxon>Fungi</taxon>
        <taxon>Dikarya</taxon>
        <taxon>Ascomycota</taxon>
        <taxon>Pezizomycotina</taxon>
        <taxon>Sordariomycetes</taxon>
        <taxon>Sordariomycetidae</taxon>
        <taxon>Diaporthales</taxon>
        <taxon>Diaporthaceae</taxon>
        <taxon>Diaporthe</taxon>
    </lineage>
</organism>
<dbReference type="OrthoDB" id="5210060at2759"/>
<accession>A0A2P5I4Q2</accession>
<reference evidence="2" key="1">
    <citation type="submission" date="2017-09" db="EMBL/GenBank/DDBJ databases">
        <title>Polyketide synthases of a Diaporthe helianthi virulent isolate.</title>
        <authorList>
            <person name="Baroncelli R."/>
        </authorList>
    </citation>
    <scope>NUCLEOTIDE SEQUENCE [LARGE SCALE GENOMIC DNA]</scope>
    <source>
        <strain evidence="2">7/96</strain>
    </source>
</reference>
<feature type="region of interest" description="Disordered" evidence="1">
    <location>
        <begin position="1"/>
        <end position="104"/>
    </location>
</feature>
<feature type="compositionally biased region" description="Pro residues" evidence="1">
    <location>
        <begin position="86"/>
        <end position="101"/>
    </location>
</feature>
<dbReference type="InParanoid" id="A0A2P5I4Q2"/>
<name>A0A2P5I4Q2_DIAHE</name>
<evidence type="ECO:0000313" key="2">
    <source>
        <dbReference type="EMBL" id="POS77471.1"/>
    </source>
</evidence>
<evidence type="ECO:0000256" key="1">
    <source>
        <dbReference type="SAM" id="MobiDB-lite"/>
    </source>
</evidence>
<evidence type="ECO:0000313" key="3">
    <source>
        <dbReference type="Proteomes" id="UP000094444"/>
    </source>
</evidence>